<dbReference type="EMBL" id="FRFD01000006">
    <property type="protein sequence ID" value="SHO49559.1"/>
    <property type="molecule type" value="Genomic_DNA"/>
</dbReference>
<dbReference type="STRING" id="1121345.SAMN02745217_02385"/>
<accession>A0A1M7YAD3</accession>
<dbReference type="GO" id="GO:0004725">
    <property type="term" value="F:protein tyrosine phosphatase activity"/>
    <property type="evidence" value="ECO:0007669"/>
    <property type="project" value="UniProtKB-EC"/>
</dbReference>
<evidence type="ECO:0000256" key="1">
    <source>
        <dbReference type="ARBA" id="ARBA00005750"/>
    </source>
</evidence>
<protein>
    <recommendedName>
        <fullName evidence="2">protein-tyrosine-phosphatase</fullName>
        <ecNumber evidence="2">3.1.3.48</ecNumber>
    </recommendedName>
</protein>
<proteinExistence type="inferred from homology"/>
<dbReference type="Pfam" id="PF19567">
    <property type="entry name" value="CpsB_CapC"/>
    <property type="match status" value="1"/>
</dbReference>
<sequence length="241" mass="27512">MEGYIDIHSHIIPGVDDGARNMEEALLMLAAAYREGIRSIIATPHVSYRRDEDRYRKLESAFLELKERAEKEIPELKLYLGSEINYSQDTVYGLCKKEIPTLAGTSYILVEFQPFCEYRYIKGGIQSLIMGGYKPVIAHVERYHRLRGEVEMFEELISMGAYLQSNAMSITGGAGRESKKLTKRLLQKGLLHFIATDSHNVLSRPPDIAKCLTATARKYGEKYAKELSMHNADKLLRDRYI</sequence>
<dbReference type="SUPFAM" id="SSF89550">
    <property type="entry name" value="PHP domain-like"/>
    <property type="match status" value="1"/>
</dbReference>
<dbReference type="InterPro" id="IPR016667">
    <property type="entry name" value="Caps_polysacc_synth_CpsB/CapC"/>
</dbReference>
<keyword evidence="3" id="KW-0378">Hydrolase</keyword>
<dbReference type="EC" id="3.1.3.48" evidence="2"/>
<dbReference type="PANTHER" id="PTHR39181:SF1">
    <property type="entry name" value="TYROSINE-PROTEIN PHOSPHATASE YWQE"/>
    <property type="match status" value="1"/>
</dbReference>
<reference evidence="6 7" key="1">
    <citation type="submission" date="2016-12" db="EMBL/GenBank/DDBJ databases">
        <authorList>
            <person name="Song W.-J."/>
            <person name="Kurnit D.M."/>
        </authorList>
    </citation>
    <scope>NUCLEOTIDE SEQUENCE [LARGE SCALE GENOMIC DNA]</scope>
    <source>
        <strain evidence="6 7">DSM 12503</strain>
    </source>
</reference>
<evidence type="ECO:0000256" key="3">
    <source>
        <dbReference type="ARBA" id="ARBA00022801"/>
    </source>
</evidence>
<dbReference type="GO" id="GO:0030145">
    <property type="term" value="F:manganese ion binding"/>
    <property type="evidence" value="ECO:0007669"/>
    <property type="project" value="InterPro"/>
</dbReference>
<evidence type="ECO:0000313" key="6">
    <source>
        <dbReference type="EMBL" id="SHO49559.1"/>
    </source>
</evidence>
<dbReference type="PANTHER" id="PTHR39181">
    <property type="entry name" value="TYROSINE-PROTEIN PHOSPHATASE YWQE"/>
    <property type="match status" value="1"/>
</dbReference>
<evidence type="ECO:0000313" key="7">
    <source>
        <dbReference type="Proteomes" id="UP000184612"/>
    </source>
</evidence>
<evidence type="ECO:0000256" key="5">
    <source>
        <dbReference type="ARBA" id="ARBA00051722"/>
    </source>
</evidence>
<comment type="similarity">
    <text evidence="1">Belongs to the metallo-dependent hydrolases superfamily. CpsB/CapC family.</text>
</comment>
<evidence type="ECO:0000256" key="2">
    <source>
        <dbReference type="ARBA" id="ARBA00013064"/>
    </source>
</evidence>
<dbReference type="Gene3D" id="3.20.20.140">
    <property type="entry name" value="Metal-dependent hydrolases"/>
    <property type="match status" value="1"/>
</dbReference>
<dbReference type="InterPro" id="IPR016195">
    <property type="entry name" value="Pol/histidinol_Pase-like"/>
</dbReference>
<keyword evidence="7" id="KW-1185">Reference proteome</keyword>
<gene>
    <name evidence="6" type="ORF">SAMN02745217_02385</name>
</gene>
<dbReference type="PIRSF" id="PIRSF016557">
    <property type="entry name" value="Caps_synth_CpsB"/>
    <property type="match status" value="1"/>
</dbReference>
<dbReference type="RefSeq" id="WP_073589063.1">
    <property type="nucleotide sequence ID" value="NZ_FRFD01000006.1"/>
</dbReference>
<dbReference type="Proteomes" id="UP000184612">
    <property type="component" value="Unassembled WGS sequence"/>
</dbReference>
<organism evidence="6 7">
    <name type="scientific">Anaerocolumna xylanovorans DSM 12503</name>
    <dbReference type="NCBI Taxonomy" id="1121345"/>
    <lineage>
        <taxon>Bacteria</taxon>
        <taxon>Bacillati</taxon>
        <taxon>Bacillota</taxon>
        <taxon>Clostridia</taxon>
        <taxon>Lachnospirales</taxon>
        <taxon>Lachnospiraceae</taxon>
        <taxon>Anaerocolumna</taxon>
    </lineage>
</organism>
<evidence type="ECO:0000256" key="4">
    <source>
        <dbReference type="ARBA" id="ARBA00022912"/>
    </source>
</evidence>
<keyword evidence="4" id="KW-0904">Protein phosphatase</keyword>
<comment type="catalytic activity">
    <reaction evidence="5">
        <text>O-phospho-L-tyrosyl-[protein] + H2O = L-tyrosyl-[protein] + phosphate</text>
        <dbReference type="Rhea" id="RHEA:10684"/>
        <dbReference type="Rhea" id="RHEA-COMP:10136"/>
        <dbReference type="Rhea" id="RHEA-COMP:20101"/>
        <dbReference type="ChEBI" id="CHEBI:15377"/>
        <dbReference type="ChEBI" id="CHEBI:43474"/>
        <dbReference type="ChEBI" id="CHEBI:46858"/>
        <dbReference type="ChEBI" id="CHEBI:61978"/>
        <dbReference type="EC" id="3.1.3.48"/>
    </reaction>
</comment>
<dbReference type="AlphaFoldDB" id="A0A1M7YAD3"/>
<name>A0A1M7YAD3_9FIRM</name>